<dbReference type="AlphaFoldDB" id="A0AAN8B1M7"/>
<organism evidence="1 2">
    <name type="scientific">Champsocephalus esox</name>
    <name type="common">pike icefish</name>
    <dbReference type="NCBI Taxonomy" id="159716"/>
    <lineage>
        <taxon>Eukaryota</taxon>
        <taxon>Metazoa</taxon>
        <taxon>Chordata</taxon>
        <taxon>Craniata</taxon>
        <taxon>Vertebrata</taxon>
        <taxon>Euteleostomi</taxon>
        <taxon>Actinopterygii</taxon>
        <taxon>Neopterygii</taxon>
        <taxon>Teleostei</taxon>
        <taxon>Neoteleostei</taxon>
        <taxon>Acanthomorphata</taxon>
        <taxon>Eupercaria</taxon>
        <taxon>Perciformes</taxon>
        <taxon>Notothenioidei</taxon>
        <taxon>Channichthyidae</taxon>
        <taxon>Champsocephalus</taxon>
    </lineage>
</organism>
<protein>
    <submittedName>
        <fullName evidence="1">Uncharacterized protein</fullName>
    </submittedName>
</protein>
<reference evidence="1 2" key="1">
    <citation type="journal article" date="2023" name="Mol. Biol. Evol.">
        <title>Genomics of Secondarily Temperate Adaptation in the Only Non-Antarctic Icefish.</title>
        <authorList>
            <person name="Rivera-Colon A.G."/>
            <person name="Rayamajhi N."/>
            <person name="Minhas B.F."/>
            <person name="Madrigal G."/>
            <person name="Bilyk K.T."/>
            <person name="Yoon V."/>
            <person name="Hune M."/>
            <person name="Gregory S."/>
            <person name="Cheng C.H.C."/>
            <person name="Catchen J.M."/>
        </authorList>
    </citation>
    <scope>NUCLEOTIDE SEQUENCE [LARGE SCALE GENOMIC DNA]</scope>
    <source>
        <strain evidence="1">JC2023a</strain>
    </source>
</reference>
<evidence type="ECO:0000313" key="2">
    <source>
        <dbReference type="Proteomes" id="UP001335648"/>
    </source>
</evidence>
<evidence type="ECO:0000313" key="1">
    <source>
        <dbReference type="EMBL" id="KAK5876766.1"/>
    </source>
</evidence>
<keyword evidence="2" id="KW-1185">Reference proteome</keyword>
<proteinExistence type="predicted"/>
<dbReference type="Proteomes" id="UP001335648">
    <property type="component" value="Unassembled WGS sequence"/>
</dbReference>
<gene>
    <name evidence="1" type="ORF">CesoFtcFv8_026089</name>
</gene>
<sequence length="67" mass="7481">MRTATVVLEREQAEWPSSPQAGAFVNGGLYTVLSRAEAFLSLIRGRLLERGCWVVLELRAWSAAFLE</sequence>
<name>A0AAN8B1M7_9TELE</name>
<comment type="caution">
    <text evidence="1">The sequence shown here is derived from an EMBL/GenBank/DDBJ whole genome shotgun (WGS) entry which is preliminary data.</text>
</comment>
<dbReference type="EMBL" id="JAULUE010002067">
    <property type="protein sequence ID" value="KAK5876766.1"/>
    <property type="molecule type" value="Genomic_DNA"/>
</dbReference>
<accession>A0AAN8B1M7</accession>